<name>A0ABY8QSD8_9MICO</name>
<dbReference type="InterPro" id="IPR001460">
    <property type="entry name" value="PCN-bd_Tpept"/>
</dbReference>
<dbReference type="EMBL" id="CP090958">
    <property type="protein sequence ID" value="WGW11751.1"/>
    <property type="molecule type" value="Genomic_DNA"/>
</dbReference>
<organism evidence="3 4">
    <name type="scientific">Saxibacter everestensis</name>
    <dbReference type="NCBI Taxonomy" id="2909229"/>
    <lineage>
        <taxon>Bacteria</taxon>
        <taxon>Bacillati</taxon>
        <taxon>Actinomycetota</taxon>
        <taxon>Actinomycetes</taxon>
        <taxon>Micrococcales</taxon>
        <taxon>Brevibacteriaceae</taxon>
        <taxon>Saxibacter</taxon>
    </lineage>
</organism>
<dbReference type="Gene3D" id="3.90.1310.10">
    <property type="entry name" value="Penicillin-binding protein 2a (Domain 2)"/>
    <property type="match status" value="1"/>
</dbReference>
<dbReference type="Pfam" id="PF21922">
    <property type="entry name" value="PBP_dimer_2"/>
    <property type="match status" value="1"/>
</dbReference>
<gene>
    <name evidence="3" type="ORF">LWF01_16910</name>
</gene>
<sequence>MNKPLRHLAVVTFVLFTLLLASTTYTQFITADDLRSNSFNSRTLYEELGRDRGPILVDGEPIVQSVASDDNYKYLRTYGGKGIDPEMYSAITGYYSILQGATGLEKAENDLLAGTDDALFYQTMSDLFTGEQPAGAAVELTINAKAQKAAWDALGGQKGAAVAIDPSTGQILAMVSKPGFDPNKIATHNGEDSKAAYEALSTDEDKPYFNRAIAGNLYPPGSTFKLVTAATALESGDFNTNSELNGSAALDLPQTTSVIRNSNKRACGPNDKVSMMQALTISCNTAFAQLGMDVGADKLREQAQKFGFETDLDIPLNVSESTFPDDPNAPQTAQSAIGQFDVRATPLQIAMVSAAIANNGTLMKPNLVKQVTTQKSLSVIEKPSASELSKPISEDTAAQLTEMMQSVVNSGTGRSAKIPGIDVAGKTGTSQNVEGAAPHAWFTSFAPANDPKVAVAVVVESGGNAGSDASGAQVAGPVATAITKAVLNK</sequence>
<accession>A0ABY8QSD8</accession>
<evidence type="ECO:0000313" key="3">
    <source>
        <dbReference type="EMBL" id="WGW11751.1"/>
    </source>
</evidence>
<dbReference type="InterPro" id="IPR012338">
    <property type="entry name" value="Beta-lactam/transpept-like"/>
</dbReference>
<dbReference type="InterPro" id="IPR054120">
    <property type="entry name" value="PBPA_dimer"/>
</dbReference>
<dbReference type="PANTHER" id="PTHR30627">
    <property type="entry name" value="PEPTIDOGLYCAN D,D-TRANSPEPTIDASE"/>
    <property type="match status" value="1"/>
</dbReference>
<evidence type="ECO:0000313" key="4">
    <source>
        <dbReference type="Proteomes" id="UP001209083"/>
    </source>
</evidence>
<dbReference type="SUPFAM" id="SSF56601">
    <property type="entry name" value="beta-lactamase/transpeptidase-like"/>
    <property type="match status" value="1"/>
</dbReference>
<protein>
    <submittedName>
        <fullName evidence="3">Penicillin-binding transpeptidase domain-containing protein</fullName>
    </submittedName>
</protein>
<dbReference type="Gene3D" id="3.40.710.10">
    <property type="entry name" value="DD-peptidase/beta-lactamase superfamily"/>
    <property type="match status" value="1"/>
</dbReference>
<feature type="domain" description="Penicillin-binding protein transpeptidase" evidence="1">
    <location>
        <begin position="159"/>
        <end position="482"/>
    </location>
</feature>
<dbReference type="Pfam" id="PF00905">
    <property type="entry name" value="Transpeptidase"/>
    <property type="match status" value="1"/>
</dbReference>
<evidence type="ECO:0000259" key="1">
    <source>
        <dbReference type="Pfam" id="PF00905"/>
    </source>
</evidence>
<dbReference type="InterPro" id="IPR050515">
    <property type="entry name" value="Beta-lactam/transpept"/>
</dbReference>
<dbReference type="PANTHER" id="PTHR30627:SF24">
    <property type="entry name" value="PENICILLIN-BINDING PROTEIN 4B"/>
    <property type="match status" value="1"/>
</dbReference>
<reference evidence="3 4" key="1">
    <citation type="submission" date="2023-05" db="EMBL/GenBank/DDBJ databases">
        <title>Lithophilousrod everest ZFBP1038 complete genpme.</title>
        <authorList>
            <person name="Tian M."/>
        </authorList>
    </citation>
    <scope>NUCLEOTIDE SEQUENCE [LARGE SCALE GENOMIC DNA]</scope>
    <source>
        <strain evidence="3 4">ZFBP1038</strain>
    </source>
</reference>
<evidence type="ECO:0000259" key="2">
    <source>
        <dbReference type="Pfam" id="PF21922"/>
    </source>
</evidence>
<dbReference type="Proteomes" id="UP001209083">
    <property type="component" value="Chromosome"/>
</dbReference>
<keyword evidence="4" id="KW-1185">Reference proteome</keyword>
<feature type="domain" description="Penicillin binding protein A dimerisation" evidence="2">
    <location>
        <begin position="52"/>
        <end position="138"/>
    </location>
</feature>
<dbReference type="RefSeq" id="WP_349638542.1">
    <property type="nucleotide sequence ID" value="NZ_CP090958.1"/>
</dbReference>
<proteinExistence type="predicted"/>